<dbReference type="InterPro" id="IPR008962">
    <property type="entry name" value="PapD-like_sf"/>
</dbReference>
<evidence type="ECO:0000313" key="1">
    <source>
        <dbReference type="EMBL" id="MDX8336593.1"/>
    </source>
</evidence>
<proteinExistence type="predicted"/>
<sequence>MRNIFLIVVFMVVAKFSFSLSIYPKKFEKDITKGNGENFIIINDTNERKVYKLDAIMNEEDINAKIFPKVFILNPNERKDVKVFLIPNKKIKNNIYKGNLLIQTLSMNIREKQNLKLNFHMDIYATVNKKEI</sequence>
<evidence type="ECO:0000313" key="2">
    <source>
        <dbReference type="Proteomes" id="UP001279681"/>
    </source>
</evidence>
<accession>A0ABU4WDL6</accession>
<dbReference type="SUPFAM" id="SSF49354">
    <property type="entry name" value="PapD-like"/>
    <property type="match status" value="1"/>
</dbReference>
<keyword evidence="2" id="KW-1185">Reference proteome</keyword>
<dbReference type="Proteomes" id="UP001279681">
    <property type="component" value="Unassembled WGS sequence"/>
</dbReference>
<reference evidence="2" key="1">
    <citation type="submission" date="2023-07" db="EMBL/GenBank/DDBJ databases">
        <authorList>
            <person name="Colorado M.A."/>
            <person name="Villamil L.M."/>
            <person name="Melo J.F."/>
            <person name="Rodriguez J.A."/>
            <person name="Ruiz R.Y."/>
        </authorList>
    </citation>
    <scope>NUCLEOTIDE SEQUENCE [LARGE SCALE GENOMIC DNA]</scope>
    <source>
        <strain evidence="2">C33</strain>
    </source>
</reference>
<gene>
    <name evidence="1" type="ORF">RFV38_08800</name>
</gene>
<dbReference type="EMBL" id="JAVIKH010000011">
    <property type="protein sequence ID" value="MDX8336593.1"/>
    <property type="molecule type" value="Genomic_DNA"/>
</dbReference>
<organism evidence="1 2">
    <name type="scientific">Candidatus Cetobacterium colombiensis</name>
    <dbReference type="NCBI Taxonomy" id="3073100"/>
    <lineage>
        <taxon>Bacteria</taxon>
        <taxon>Fusobacteriati</taxon>
        <taxon>Fusobacteriota</taxon>
        <taxon>Fusobacteriia</taxon>
        <taxon>Fusobacteriales</taxon>
        <taxon>Fusobacteriaceae</taxon>
        <taxon>Cetobacterium</taxon>
    </lineage>
</organism>
<protein>
    <recommendedName>
        <fullName evidence="3">Pili assembly chaperone N-terminal domain-containing protein</fullName>
    </recommendedName>
</protein>
<name>A0ABU4WDL6_9FUSO</name>
<evidence type="ECO:0008006" key="3">
    <source>
        <dbReference type="Google" id="ProtNLM"/>
    </source>
</evidence>
<dbReference type="RefSeq" id="WP_320313978.1">
    <property type="nucleotide sequence ID" value="NZ_JAVIKH010000011.1"/>
</dbReference>
<comment type="caution">
    <text evidence="1">The sequence shown here is derived from an EMBL/GenBank/DDBJ whole genome shotgun (WGS) entry which is preliminary data.</text>
</comment>